<evidence type="ECO:0000313" key="16">
    <source>
        <dbReference type="EMBL" id="CAG9770186.1"/>
    </source>
</evidence>
<dbReference type="GO" id="GO:0043565">
    <property type="term" value="F:sequence-specific DNA binding"/>
    <property type="evidence" value="ECO:0007669"/>
    <property type="project" value="InterPro"/>
</dbReference>
<dbReference type="OrthoDB" id="6780995at2759"/>
<keyword evidence="8 12" id="KW-0238">DNA-binding</keyword>
<evidence type="ECO:0000256" key="5">
    <source>
        <dbReference type="ARBA" id="ARBA00022833"/>
    </source>
</evidence>
<dbReference type="SMART" id="SM00980">
    <property type="entry name" value="THAP"/>
    <property type="match status" value="1"/>
</dbReference>
<evidence type="ECO:0000256" key="6">
    <source>
        <dbReference type="ARBA" id="ARBA00023015"/>
    </source>
</evidence>
<evidence type="ECO:0000256" key="9">
    <source>
        <dbReference type="ARBA" id="ARBA00023163"/>
    </source>
</evidence>
<dbReference type="Pfam" id="PF05485">
    <property type="entry name" value="THAP"/>
    <property type="match status" value="1"/>
</dbReference>
<evidence type="ECO:0000256" key="7">
    <source>
        <dbReference type="ARBA" id="ARBA00023054"/>
    </source>
</evidence>
<comment type="subcellular location">
    <subcellularLocation>
        <location evidence="1">Nucleus</location>
        <location evidence="1">Nucleoplasm</location>
    </subcellularLocation>
</comment>
<keyword evidence="5" id="KW-0862">Zinc</keyword>
<proteinExistence type="inferred from homology"/>
<keyword evidence="4 12" id="KW-0863">Zinc-finger</keyword>
<keyword evidence="9" id="KW-0804">Transcription</keyword>
<organism evidence="16 17">
    <name type="scientific">Ceutorhynchus assimilis</name>
    <name type="common">cabbage seed weevil</name>
    <dbReference type="NCBI Taxonomy" id="467358"/>
    <lineage>
        <taxon>Eukaryota</taxon>
        <taxon>Metazoa</taxon>
        <taxon>Ecdysozoa</taxon>
        <taxon>Arthropoda</taxon>
        <taxon>Hexapoda</taxon>
        <taxon>Insecta</taxon>
        <taxon>Pterygota</taxon>
        <taxon>Neoptera</taxon>
        <taxon>Endopterygota</taxon>
        <taxon>Coleoptera</taxon>
        <taxon>Polyphaga</taxon>
        <taxon>Cucujiformia</taxon>
        <taxon>Curculionidae</taxon>
        <taxon>Ceutorhynchinae</taxon>
        <taxon>Ceutorhynchus</taxon>
    </lineage>
</organism>
<dbReference type="InterPro" id="IPR006612">
    <property type="entry name" value="THAP_Znf"/>
</dbReference>
<evidence type="ECO:0000256" key="10">
    <source>
        <dbReference type="ARBA" id="ARBA00023242"/>
    </source>
</evidence>
<name>A0A9N9MRQ7_9CUCU</name>
<dbReference type="PANTHER" id="PTHR46600">
    <property type="entry name" value="THAP DOMAIN-CONTAINING"/>
    <property type="match status" value="1"/>
</dbReference>
<dbReference type="Gene3D" id="6.20.210.20">
    <property type="entry name" value="THAP domain"/>
    <property type="match status" value="1"/>
</dbReference>
<keyword evidence="10" id="KW-0539">Nucleus</keyword>
<dbReference type="EMBL" id="OU892282">
    <property type="protein sequence ID" value="CAG9770186.1"/>
    <property type="molecule type" value="Genomic_DNA"/>
</dbReference>
<dbReference type="PROSITE" id="PS50950">
    <property type="entry name" value="ZF_THAP"/>
    <property type="match status" value="1"/>
</dbReference>
<evidence type="ECO:0000256" key="12">
    <source>
        <dbReference type="PROSITE-ProRule" id="PRU00309"/>
    </source>
</evidence>
<evidence type="ECO:0000256" key="13">
    <source>
        <dbReference type="SAM" id="Coils"/>
    </source>
</evidence>
<evidence type="ECO:0000256" key="4">
    <source>
        <dbReference type="ARBA" id="ARBA00022771"/>
    </source>
</evidence>
<gene>
    <name evidence="16" type="ORF">CEUTPL_LOCUS10643</name>
</gene>
<sequence length="176" mass="20645">MVNCSAFGCKSRSEKKEAGISFHSFPKDVEKCKTWLDNMKLDKWEPTKFSRICSKHFEERYLYQSESESRIRLLNEAIPTIFPELPKHLQPKQTVKRARSIFPEPGPSTVQPEMQPQTTESPQKTKLRMKLLEVALRSKEKTRKIRVLTQSLKRYKKKVVSLKNIIQDLKRKKIVA</sequence>
<comment type="similarity">
    <text evidence="2">Belongs to the THAP1 family.</text>
</comment>
<keyword evidence="3" id="KW-0479">Metal-binding</keyword>
<evidence type="ECO:0000256" key="3">
    <source>
        <dbReference type="ARBA" id="ARBA00022723"/>
    </source>
</evidence>
<dbReference type="Proteomes" id="UP001152799">
    <property type="component" value="Chromosome 6"/>
</dbReference>
<protein>
    <recommendedName>
        <fullName evidence="15">THAP-type domain-containing protein</fullName>
    </recommendedName>
</protein>
<dbReference type="SUPFAM" id="SSF57716">
    <property type="entry name" value="Glucocorticoid receptor-like (DNA-binding domain)"/>
    <property type="match status" value="1"/>
</dbReference>
<dbReference type="SMART" id="SM00692">
    <property type="entry name" value="DM3"/>
    <property type="match status" value="1"/>
</dbReference>
<evidence type="ECO:0000313" key="17">
    <source>
        <dbReference type="Proteomes" id="UP001152799"/>
    </source>
</evidence>
<keyword evidence="17" id="KW-1185">Reference proteome</keyword>
<keyword evidence="7 13" id="KW-0175">Coiled coil</keyword>
<evidence type="ECO:0000259" key="15">
    <source>
        <dbReference type="PROSITE" id="PS50950"/>
    </source>
</evidence>
<dbReference type="InterPro" id="IPR026516">
    <property type="entry name" value="THAP1/10"/>
</dbReference>
<evidence type="ECO:0000256" key="14">
    <source>
        <dbReference type="SAM" id="MobiDB-lite"/>
    </source>
</evidence>
<dbReference type="GO" id="GO:0005654">
    <property type="term" value="C:nucleoplasm"/>
    <property type="evidence" value="ECO:0007669"/>
    <property type="project" value="UniProtKB-SubCell"/>
</dbReference>
<keyword evidence="6" id="KW-0805">Transcription regulation</keyword>
<dbReference type="InterPro" id="IPR038441">
    <property type="entry name" value="THAP_Znf_sf"/>
</dbReference>
<feature type="coiled-coil region" evidence="13">
    <location>
        <begin position="138"/>
        <end position="172"/>
    </location>
</feature>
<keyword evidence="11" id="KW-0131">Cell cycle</keyword>
<evidence type="ECO:0000256" key="8">
    <source>
        <dbReference type="ARBA" id="ARBA00023125"/>
    </source>
</evidence>
<dbReference type="GO" id="GO:0008270">
    <property type="term" value="F:zinc ion binding"/>
    <property type="evidence" value="ECO:0007669"/>
    <property type="project" value="UniProtKB-KW"/>
</dbReference>
<accession>A0A9N9MRQ7</accession>
<feature type="region of interest" description="Disordered" evidence="14">
    <location>
        <begin position="103"/>
        <end position="125"/>
    </location>
</feature>
<feature type="compositionally biased region" description="Polar residues" evidence="14">
    <location>
        <begin position="108"/>
        <end position="124"/>
    </location>
</feature>
<evidence type="ECO:0000256" key="2">
    <source>
        <dbReference type="ARBA" id="ARBA00006177"/>
    </source>
</evidence>
<evidence type="ECO:0000256" key="11">
    <source>
        <dbReference type="ARBA" id="ARBA00023306"/>
    </source>
</evidence>
<dbReference type="AlphaFoldDB" id="A0A9N9MRQ7"/>
<dbReference type="PANTHER" id="PTHR46600:SF1">
    <property type="entry name" value="THAP DOMAIN-CONTAINING PROTEIN 1"/>
    <property type="match status" value="1"/>
</dbReference>
<feature type="domain" description="THAP-type" evidence="15">
    <location>
        <begin position="1"/>
        <end position="82"/>
    </location>
</feature>
<reference evidence="16" key="1">
    <citation type="submission" date="2022-01" db="EMBL/GenBank/DDBJ databases">
        <authorList>
            <person name="King R."/>
        </authorList>
    </citation>
    <scope>NUCLEOTIDE SEQUENCE</scope>
</reference>
<evidence type="ECO:0000256" key="1">
    <source>
        <dbReference type="ARBA" id="ARBA00004642"/>
    </source>
</evidence>